<dbReference type="AlphaFoldDB" id="A0A518HFT2"/>
<dbReference type="EMBL" id="CP036431">
    <property type="protein sequence ID" value="QDV39701.1"/>
    <property type="molecule type" value="Genomic_DNA"/>
</dbReference>
<proteinExistence type="inferred from homology"/>
<keyword evidence="1 4" id="KW-0663">Pyridoxal phosphate</keyword>
<dbReference type="CDD" id="cd00616">
    <property type="entry name" value="AHBA_syn"/>
    <property type="match status" value="1"/>
</dbReference>
<sequence>MATSTDQQSGRAGALAPRLPVPFFDLKAQFDGIREDLLDALAGVAESTQYALGPEVEAFEAAFADFVGARHCVGVNSGTSALHLALICAGVGPGDEVITVPMTFIATTWAISYAGANPVFADVDPVSYTMDPRQVERLITRRTKAILPVHLYGQPADLGPLLEIGSRHGIPVIEDAAQAHGAGYEGRGAGTLGLCGCFSFYPGKNLGALGEAGAVVTDDTRVADRLRALRDHAQSKRYHHDELGFNYRMDAIQGAALAVKLRRLDSWTEARRRLASRYLQALGDLPMQPPAEATGRRHVWHLFVALHPKRDLIRQKLEERGVQTALHYPIPVHLQKAYAHLGHRPGDFPVSEQIGRECLSLPLFPEMTAEQQDAVIAAVREVVPEISRARDTIDE</sequence>
<dbReference type="SUPFAM" id="SSF53383">
    <property type="entry name" value="PLP-dependent transferases"/>
    <property type="match status" value="1"/>
</dbReference>
<evidence type="ECO:0000256" key="2">
    <source>
        <dbReference type="ARBA" id="ARBA00037999"/>
    </source>
</evidence>
<dbReference type="FunFam" id="3.40.640.10:FF:000089">
    <property type="entry name" value="Aminotransferase, DegT/DnrJ/EryC1/StrS family"/>
    <property type="match status" value="1"/>
</dbReference>
<evidence type="ECO:0000313" key="7">
    <source>
        <dbReference type="Proteomes" id="UP000317835"/>
    </source>
</evidence>
<gene>
    <name evidence="6" type="primary">fdtB</name>
    <name evidence="6" type="ORF">ElP_76740</name>
</gene>
<protein>
    <submittedName>
        <fullName evidence="6">dTDP-3-amino-3,6-dideoxy-alpha-D-galactopyranose transaminase</fullName>
        <ecNumber evidence="6">2.6.1.90</ecNumber>
    </submittedName>
</protein>
<dbReference type="KEGG" id="tpla:ElP_76740"/>
<keyword evidence="6" id="KW-0032">Aminotransferase</keyword>
<geneLocation type="plasmid" evidence="7">
    <name>pelp_5</name>
</geneLocation>
<name>A0A518HFT2_9BACT</name>
<dbReference type="RefSeq" id="WP_145279990.1">
    <property type="nucleotide sequence ID" value="NZ_CP036431.1"/>
</dbReference>
<dbReference type="Gene3D" id="3.90.1150.10">
    <property type="entry name" value="Aspartate Aminotransferase, domain 1"/>
    <property type="match status" value="1"/>
</dbReference>
<feature type="modified residue" description="N6-(pyridoxal phosphate)lysine" evidence="4">
    <location>
        <position position="204"/>
    </location>
</feature>
<dbReference type="InterPro" id="IPR015424">
    <property type="entry name" value="PyrdxlP-dep_Trfase"/>
</dbReference>
<dbReference type="InterPro" id="IPR015422">
    <property type="entry name" value="PyrdxlP-dep_Trfase_small"/>
</dbReference>
<accession>A0A518HFT2</accession>
<feature type="active site" description="Proton acceptor" evidence="3">
    <location>
        <position position="204"/>
    </location>
</feature>
<dbReference type="GO" id="GO:0030170">
    <property type="term" value="F:pyridoxal phosphate binding"/>
    <property type="evidence" value="ECO:0007669"/>
    <property type="project" value="UniProtKB-ARBA"/>
</dbReference>
<keyword evidence="6" id="KW-0808">Transferase</keyword>
<dbReference type="OrthoDB" id="9810913at2"/>
<dbReference type="GO" id="GO:0000271">
    <property type="term" value="P:polysaccharide biosynthetic process"/>
    <property type="evidence" value="ECO:0007669"/>
    <property type="project" value="TreeGrafter"/>
</dbReference>
<dbReference type="PIRSF" id="PIRSF000390">
    <property type="entry name" value="PLP_StrS"/>
    <property type="match status" value="1"/>
</dbReference>
<evidence type="ECO:0000313" key="6">
    <source>
        <dbReference type="EMBL" id="QDV39701.1"/>
    </source>
</evidence>
<evidence type="ECO:0000256" key="1">
    <source>
        <dbReference type="ARBA" id="ARBA00022898"/>
    </source>
</evidence>
<evidence type="ECO:0000256" key="3">
    <source>
        <dbReference type="PIRSR" id="PIRSR000390-1"/>
    </source>
</evidence>
<keyword evidence="7" id="KW-1185">Reference proteome</keyword>
<reference evidence="6 7" key="1">
    <citation type="submission" date="2019-02" db="EMBL/GenBank/DDBJ databases">
        <title>Deep-cultivation of Planctomycetes and their phenomic and genomic characterization uncovers novel biology.</title>
        <authorList>
            <person name="Wiegand S."/>
            <person name="Jogler M."/>
            <person name="Boedeker C."/>
            <person name="Pinto D."/>
            <person name="Vollmers J."/>
            <person name="Rivas-Marin E."/>
            <person name="Kohn T."/>
            <person name="Peeters S.H."/>
            <person name="Heuer A."/>
            <person name="Rast P."/>
            <person name="Oberbeckmann S."/>
            <person name="Bunk B."/>
            <person name="Jeske O."/>
            <person name="Meyerdierks A."/>
            <person name="Storesund J.E."/>
            <person name="Kallscheuer N."/>
            <person name="Luecker S."/>
            <person name="Lage O.M."/>
            <person name="Pohl T."/>
            <person name="Merkel B.J."/>
            <person name="Hornburger P."/>
            <person name="Mueller R.-W."/>
            <person name="Bruemmer F."/>
            <person name="Labrenz M."/>
            <person name="Spormann A.M."/>
            <person name="Op den Camp H."/>
            <person name="Overmann J."/>
            <person name="Amann R."/>
            <person name="Jetten M.S.M."/>
            <person name="Mascher T."/>
            <person name="Medema M.H."/>
            <person name="Devos D.P."/>
            <person name="Kaster A.-K."/>
            <person name="Ovreas L."/>
            <person name="Rohde M."/>
            <person name="Galperin M.Y."/>
            <person name="Jogler C."/>
        </authorList>
    </citation>
    <scope>NUCLEOTIDE SEQUENCE [LARGE SCALE GENOMIC DNA]</scope>
    <source>
        <strain evidence="6 7">ElP</strain>
        <plasmid evidence="7">pelp_5</plasmid>
    </source>
</reference>
<evidence type="ECO:0000256" key="4">
    <source>
        <dbReference type="PIRSR" id="PIRSR000390-2"/>
    </source>
</evidence>
<dbReference type="InterPro" id="IPR015421">
    <property type="entry name" value="PyrdxlP-dep_Trfase_major"/>
</dbReference>
<dbReference type="GO" id="GO:0008483">
    <property type="term" value="F:transaminase activity"/>
    <property type="evidence" value="ECO:0007669"/>
    <property type="project" value="UniProtKB-KW"/>
</dbReference>
<keyword evidence="6" id="KW-0614">Plasmid</keyword>
<dbReference type="Pfam" id="PF01041">
    <property type="entry name" value="DegT_DnrJ_EryC1"/>
    <property type="match status" value="1"/>
</dbReference>
<dbReference type="Proteomes" id="UP000317835">
    <property type="component" value="Plasmid pElP_5"/>
</dbReference>
<dbReference type="InterPro" id="IPR000653">
    <property type="entry name" value="DegT/StrS_aminotransferase"/>
</dbReference>
<dbReference type="Gene3D" id="3.40.640.10">
    <property type="entry name" value="Type I PLP-dependent aspartate aminotransferase-like (Major domain)"/>
    <property type="match status" value="1"/>
</dbReference>
<dbReference type="EC" id="2.6.1.90" evidence="6"/>
<evidence type="ECO:0000256" key="5">
    <source>
        <dbReference type="RuleBase" id="RU004508"/>
    </source>
</evidence>
<comment type="similarity">
    <text evidence="2 5">Belongs to the DegT/DnrJ/EryC1 family.</text>
</comment>
<dbReference type="PANTHER" id="PTHR30244:SF36">
    <property type="entry name" value="3-OXO-GLUCOSE-6-PHOSPHATE:GLUTAMATE AMINOTRANSFERASE"/>
    <property type="match status" value="1"/>
</dbReference>
<organism evidence="6 7">
    <name type="scientific">Tautonia plasticadhaerens</name>
    <dbReference type="NCBI Taxonomy" id="2527974"/>
    <lineage>
        <taxon>Bacteria</taxon>
        <taxon>Pseudomonadati</taxon>
        <taxon>Planctomycetota</taxon>
        <taxon>Planctomycetia</taxon>
        <taxon>Isosphaerales</taxon>
        <taxon>Isosphaeraceae</taxon>
        <taxon>Tautonia</taxon>
    </lineage>
</organism>
<dbReference type="PANTHER" id="PTHR30244">
    <property type="entry name" value="TRANSAMINASE"/>
    <property type="match status" value="1"/>
</dbReference>